<gene>
    <name evidence="2" type="ORF">EH243_02515</name>
</gene>
<name>A0A430KUU5_9GAMM</name>
<dbReference type="Pfam" id="PF00196">
    <property type="entry name" value="GerE"/>
    <property type="match status" value="1"/>
</dbReference>
<comment type="caution">
    <text evidence="2">The sequence shown here is derived from an EMBL/GenBank/DDBJ whole genome shotgun (WGS) entry which is preliminary data.</text>
</comment>
<dbReference type="CDD" id="cd06170">
    <property type="entry name" value="LuxR_C_like"/>
    <property type="match status" value="1"/>
</dbReference>
<dbReference type="AlphaFoldDB" id="A0A430KUU5"/>
<dbReference type="PANTHER" id="PTHR45566:SF1">
    <property type="entry name" value="HTH-TYPE TRANSCRIPTIONAL REGULATOR YHJB-RELATED"/>
    <property type="match status" value="1"/>
</dbReference>
<dbReference type="PANTHER" id="PTHR45566">
    <property type="entry name" value="HTH-TYPE TRANSCRIPTIONAL REGULATOR YHJB-RELATED"/>
    <property type="match status" value="1"/>
</dbReference>
<dbReference type="Gene3D" id="3.40.50.2300">
    <property type="match status" value="1"/>
</dbReference>
<evidence type="ECO:0000259" key="1">
    <source>
        <dbReference type="PROSITE" id="PS50043"/>
    </source>
</evidence>
<proteinExistence type="predicted"/>
<accession>A0A430KUU5</accession>
<feature type="domain" description="HTH luxR-type" evidence="1">
    <location>
        <begin position="191"/>
        <end position="254"/>
    </location>
</feature>
<dbReference type="InterPro" id="IPR016032">
    <property type="entry name" value="Sig_transdc_resp-reg_C-effctor"/>
</dbReference>
<keyword evidence="2" id="KW-0238">DNA-binding</keyword>
<dbReference type="PRINTS" id="PR00038">
    <property type="entry name" value="HTHLUXR"/>
</dbReference>
<dbReference type="InterPro" id="IPR051015">
    <property type="entry name" value="EvgA-like"/>
</dbReference>
<keyword evidence="3" id="KW-1185">Reference proteome</keyword>
<sequence length="254" mass="28771">MQRRLGRFNAGEPAYLFRLMIVLPTSKTPFSYNNKGDPMRRKQILIIDARPLCREGLKSVLNLTLNAIDFTDAGSDYAFVQGLRQQKEFDLILVHESFLSIGDHGLILSHLYKTQNPIAVICDQVSEKLQVKLKFFNISGVIQQTEPVDIIAKRIADLLTDVDSGLNRSRSISPYPTSFSAPHLPLKDVGVKTKLDYLTGRQRDVLDYLKVGLMNKEIAFEMGICESTVKRHVSDIFKKLRVQNRTQLAVSLSY</sequence>
<dbReference type="GO" id="GO:0003677">
    <property type="term" value="F:DNA binding"/>
    <property type="evidence" value="ECO:0007669"/>
    <property type="project" value="UniProtKB-KW"/>
</dbReference>
<dbReference type="OrthoDB" id="9794397at2"/>
<dbReference type="InterPro" id="IPR000792">
    <property type="entry name" value="Tscrpt_reg_LuxR_C"/>
</dbReference>
<dbReference type="Proteomes" id="UP000283087">
    <property type="component" value="Unassembled WGS sequence"/>
</dbReference>
<dbReference type="SMART" id="SM00421">
    <property type="entry name" value="HTH_LUXR"/>
    <property type="match status" value="1"/>
</dbReference>
<reference evidence="2 3" key="1">
    <citation type="submission" date="2018-11" db="EMBL/GenBank/DDBJ databases">
        <title>The draft genome sequence of Amphritea opalescens ANRC-JH13T.</title>
        <authorList>
            <person name="Fang Z."/>
            <person name="Zhang Y."/>
            <person name="Han X."/>
        </authorList>
    </citation>
    <scope>NUCLEOTIDE SEQUENCE [LARGE SCALE GENOMIC DNA]</scope>
    <source>
        <strain evidence="2 3">ANRC-JH13</strain>
    </source>
</reference>
<dbReference type="SUPFAM" id="SSF46894">
    <property type="entry name" value="C-terminal effector domain of the bipartite response regulators"/>
    <property type="match status" value="1"/>
</dbReference>
<dbReference type="PROSITE" id="PS50043">
    <property type="entry name" value="HTH_LUXR_2"/>
    <property type="match status" value="1"/>
</dbReference>
<organism evidence="2 3">
    <name type="scientific">Amphritea opalescens</name>
    <dbReference type="NCBI Taxonomy" id="2490544"/>
    <lineage>
        <taxon>Bacteria</taxon>
        <taxon>Pseudomonadati</taxon>
        <taxon>Pseudomonadota</taxon>
        <taxon>Gammaproteobacteria</taxon>
        <taxon>Oceanospirillales</taxon>
        <taxon>Oceanospirillaceae</taxon>
        <taxon>Amphritea</taxon>
    </lineage>
</organism>
<dbReference type="GO" id="GO:0006355">
    <property type="term" value="P:regulation of DNA-templated transcription"/>
    <property type="evidence" value="ECO:0007669"/>
    <property type="project" value="InterPro"/>
</dbReference>
<evidence type="ECO:0000313" key="3">
    <source>
        <dbReference type="Proteomes" id="UP000283087"/>
    </source>
</evidence>
<protein>
    <submittedName>
        <fullName evidence="2">DNA-binding response regulator</fullName>
    </submittedName>
</protein>
<evidence type="ECO:0000313" key="2">
    <source>
        <dbReference type="EMBL" id="RTE67104.1"/>
    </source>
</evidence>
<dbReference type="EMBL" id="RQXW01000002">
    <property type="protein sequence ID" value="RTE67104.1"/>
    <property type="molecule type" value="Genomic_DNA"/>
</dbReference>